<organism evidence="2">
    <name type="scientific">Zea mays</name>
    <name type="common">Maize</name>
    <dbReference type="NCBI Taxonomy" id="4577"/>
    <lineage>
        <taxon>Eukaryota</taxon>
        <taxon>Viridiplantae</taxon>
        <taxon>Streptophyta</taxon>
        <taxon>Embryophyta</taxon>
        <taxon>Tracheophyta</taxon>
        <taxon>Spermatophyta</taxon>
        <taxon>Magnoliopsida</taxon>
        <taxon>Liliopsida</taxon>
        <taxon>Poales</taxon>
        <taxon>Poaceae</taxon>
        <taxon>PACMAD clade</taxon>
        <taxon>Panicoideae</taxon>
        <taxon>Andropogonodae</taxon>
        <taxon>Andropogoneae</taxon>
        <taxon>Tripsacinae</taxon>
        <taxon>Zea</taxon>
    </lineage>
</organism>
<accession>B6TMR2</accession>
<name>B6TMR2_MAIZE</name>
<dbReference type="ExpressionAtlas" id="B6TMR2">
    <property type="expression patterns" value="baseline and differential"/>
</dbReference>
<dbReference type="EMBL" id="EU966277">
    <property type="protein sequence ID" value="ACG38395.1"/>
    <property type="molecule type" value="mRNA"/>
</dbReference>
<proteinExistence type="evidence at transcript level"/>
<feature type="region of interest" description="Disordered" evidence="1">
    <location>
        <begin position="1"/>
        <end position="28"/>
    </location>
</feature>
<sequence length="62" mass="7007">MVHGGYPRRDAAVRRPKSSSSAVVADRKRKWTAAAKNTSLKNQIRSTERFLHKVPSDSELRT</sequence>
<dbReference type="AlphaFoldDB" id="B6TMR2"/>
<evidence type="ECO:0000256" key="1">
    <source>
        <dbReference type="SAM" id="MobiDB-lite"/>
    </source>
</evidence>
<protein>
    <submittedName>
        <fullName evidence="2">Uncharacterized protein</fullName>
    </submittedName>
</protein>
<reference evidence="2" key="1">
    <citation type="journal article" date="2009" name="Plant Mol. Biol.">
        <title>Insights into corn genes derived from large-scale cDNA sequencing.</title>
        <authorList>
            <person name="Alexandrov N.N."/>
            <person name="Brover V.V."/>
            <person name="Freidin S."/>
            <person name="Troukhan M.E."/>
            <person name="Tatarinova T.V."/>
            <person name="Zhang H."/>
            <person name="Swaller T.J."/>
            <person name="Lu Y.P."/>
            <person name="Bouck J."/>
            <person name="Flavell R.B."/>
            <person name="Feldmann K.A."/>
        </authorList>
    </citation>
    <scope>NUCLEOTIDE SEQUENCE</scope>
</reference>
<evidence type="ECO:0000313" key="2">
    <source>
        <dbReference type="EMBL" id="ACG38395.1"/>
    </source>
</evidence>